<reference evidence="3 4" key="1">
    <citation type="journal article" date="2012" name="J. Bacteriol.">
        <title>Genome sequence of benzo(a)pyrene-degrading bacterium Novosphingobium pentaromativorans US6-1.</title>
        <authorList>
            <person name="Luo Y.R."/>
            <person name="Kang S.G."/>
            <person name="Kim S.J."/>
            <person name="Kim M.R."/>
            <person name="Li N."/>
            <person name="Lee J.H."/>
            <person name="Kwon K.K."/>
        </authorList>
    </citation>
    <scope>NUCLEOTIDE SEQUENCE [LARGE SCALE GENOMIC DNA]</scope>
    <source>
        <strain evidence="3 4">US6-1</strain>
        <plasmid evidence="3">pLA1</plasmid>
    </source>
</reference>
<geneLocation type="plasmid" evidence="3">
    <name>pLA1</name>
</geneLocation>
<gene>
    <name evidence="3" type="ORF">NSU_pLA1044</name>
</gene>
<evidence type="ECO:0000259" key="2">
    <source>
        <dbReference type="Pfam" id="PF25164"/>
    </source>
</evidence>
<evidence type="ECO:0000313" key="4">
    <source>
        <dbReference type="Proteomes" id="UP000004030"/>
    </source>
</evidence>
<dbReference type="Pfam" id="PF25164">
    <property type="entry name" value="CoiA_N"/>
    <property type="match status" value="1"/>
</dbReference>
<dbReference type="OrthoDB" id="9134102at2"/>
<dbReference type="RefSeq" id="WP_007015899.1">
    <property type="nucleotide sequence ID" value="NZ_AGFM01000122.1"/>
</dbReference>
<feature type="domain" description="Competence protein CoiA nuclease-like" evidence="1">
    <location>
        <begin position="59"/>
        <end position="176"/>
    </location>
</feature>
<evidence type="ECO:0000259" key="1">
    <source>
        <dbReference type="Pfam" id="PF06054"/>
    </source>
</evidence>
<evidence type="ECO:0008006" key="5">
    <source>
        <dbReference type="Google" id="ProtNLM"/>
    </source>
</evidence>
<protein>
    <recommendedName>
        <fullName evidence="5">Competence protein CoiA</fullName>
    </recommendedName>
</protein>
<proteinExistence type="predicted"/>
<accession>G6EKX1</accession>
<name>G6EKX1_9SPHN</name>
<feature type="domain" description="Competence protein CoiA-like N-terminal" evidence="2">
    <location>
        <begin position="17"/>
        <end position="55"/>
    </location>
</feature>
<dbReference type="PATRIC" id="fig|1088721.3.peg.4897"/>
<organism evidence="3 4">
    <name type="scientific">Novosphingobium pentaromativorans US6-1</name>
    <dbReference type="NCBI Taxonomy" id="1088721"/>
    <lineage>
        <taxon>Bacteria</taxon>
        <taxon>Pseudomonadati</taxon>
        <taxon>Pseudomonadota</taxon>
        <taxon>Alphaproteobacteria</taxon>
        <taxon>Sphingomonadales</taxon>
        <taxon>Sphingomonadaceae</taxon>
        <taxon>Novosphingobium</taxon>
    </lineage>
</organism>
<comment type="caution">
    <text evidence="3">The sequence shown here is derived from an EMBL/GenBank/DDBJ whole genome shotgun (WGS) entry which is preliminary data.</text>
</comment>
<dbReference type="InterPro" id="IPR010330">
    <property type="entry name" value="CoiA_nuc"/>
</dbReference>
<dbReference type="Proteomes" id="UP000004030">
    <property type="component" value="Unassembled WGS sequence"/>
</dbReference>
<dbReference type="AlphaFoldDB" id="G6EKX1"/>
<dbReference type="EMBL" id="AGFM01000122">
    <property type="protein sequence ID" value="EHJ57938.1"/>
    <property type="molecule type" value="Genomic_DNA"/>
</dbReference>
<dbReference type="Pfam" id="PF06054">
    <property type="entry name" value="CoiA_nuc"/>
    <property type="match status" value="1"/>
</dbReference>
<evidence type="ECO:0000313" key="3">
    <source>
        <dbReference type="EMBL" id="EHJ57938.1"/>
    </source>
</evidence>
<dbReference type="InterPro" id="IPR057253">
    <property type="entry name" value="CoiA-like_N"/>
</dbReference>
<keyword evidence="4" id="KW-1185">Reference proteome</keyword>
<keyword evidence="3" id="KW-0614">Plasmid</keyword>
<sequence length="323" mass="36498">MLVAVHGADDKRVEAGHAAKGPAYSCPGCKAPVTLAKGRIRRPYFGHRPGAACSYAALETWEHQQAKEDFATAYRARGLMCDVEIEVLSIDGDRRADVLLHAPDDAYRVALEVQNSPLDYTALEVRTTAYLNARVPVIWVPILIRKRLGDVQRIAGTNIYYISHFSAAPWQLWIHDLQGGLWYYDPVARGVWRGVLDDCMLYRNPTTWFADGDEHSAGGHWYSSERWSSLFLEGPFDLSQLRVKRVKRALRKRRAYHLPAGIGADFILADEPRDYAMPARIGRTKADGPGDFHYYRAEHRVDNQWVSASLEASVLPDTIRTFE</sequence>